<keyword evidence="7" id="KW-1185">Reference proteome</keyword>
<evidence type="ECO:0000313" key="6">
    <source>
        <dbReference type="EMBL" id="KAK6175414.1"/>
    </source>
</evidence>
<dbReference type="SUPFAM" id="SSF55120">
    <property type="entry name" value="Pseudouridine synthase"/>
    <property type="match status" value="1"/>
</dbReference>
<dbReference type="InterPro" id="IPR001406">
    <property type="entry name" value="PsdUridine_synth_TruA"/>
</dbReference>
<dbReference type="PANTHER" id="PTHR11142">
    <property type="entry name" value="PSEUDOURIDYLATE SYNTHASE"/>
    <property type="match status" value="1"/>
</dbReference>
<gene>
    <name evidence="6" type="ORF">SNE40_013882</name>
</gene>
<evidence type="ECO:0000256" key="3">
    <source>
        <dbReference type="ARBA" id="ARBA00023235"/>
    </source>
</evidence>
<proteinExistence type="inferred from homology"/>
<dbReference type="GO" id="GO:0003723">
    <property type="term" value="F:RNA binding"/>
    <property type="evidence" value="ECO:0007669"/>
    <property type="project" value="InterPro"/>
</dbReference>
<dbReference type="AlphaFoldDB" id="A0AAN8JJ37"/>
<dbReference type="PANTHER" id="PTHR11142:SF0">
    <property type="entry name" value="TRNA PSEUDOURIDINE SYNTHASE-LIKE 1"/>
    <property type="match status" value="1"/>
</dbReference>
<comment type="similarity">
    <text evidence="1 4">Belongs to the tRNA pseudouridine synthase TruA family.</text>
</comment>
<dbReference type="InterPro" id="IPR020097">
    <property type="entry name" value="PsdUridine_synth_TruA_a/b_dom"/>
</dbReference>
<keyword evidence="3 4" id="KW-0413">Isomerase</keyword>
<dbReference type="GO" id="GO:0031119">
    <property type="term" value="P:tRNA pseudouridine synthesis"/>
    <property type="evidence" value="ECO:0007669"/>
    <property type="project" value="TreeGrafter"/>
</dbReference>
<protein>
    <recommendedName>
        <fullName evidence="4">tRNA pseudouridine synthase</fullName>
        <ecNumber evidence="4">5.4.99.12</ecNumber>
    </recommendedName>
</protein>
<dbReference type="Pfam" id="PF01416">
    <property type="entry name" value="PseudoU_synth_1"/>
    <property type="match status" value="1"/>
</dbReference>
<keyword evidence="2 4" id="KW-0819">tRNA processing</keyword>
<dbReference type="Gene3D" id="3.30.70.580">
    <property type="entry name" value="Pseudouridine synthase I, catalytic domain, N-terminal subdomain"/>
    <property type="match status" value="1"/>
</dbReference>
<evidence type="ECO:0000256" key="4">
    <source>
        <dbReference type="RuleBase" id="RU003792"/>
    </source>
</evidence>
<comment type="catalytic activity">
    <reaction evidence="4">
        <text>uridine(38/39/40) in tRNA = pseudouridine(38/39/40) in tRNA</text>
        <dbReference type="Rhea" id="RHEA:22376"/>
        <dbReference type="Rhea" id="RHEA-COMP:10085"/>
        <dbReference type="Rhea" id="RHEA-COMP:10087"/>
        <dbReference type="ChEBI" id="CHEBI:65314"/>
        <dbReference type="ChEBI" id="CHEBI:65315"/>
        <dbReference type="EC" id="5.4.99.12"/>
    </reaction>
</comment>
<dbReference type="InterPro" id="IPR020103">
    <property type="entry name" value="PsdUridine_synth_cat_dom_sf"/>
</dbReference>
<accession>A0AAN8JJ37</accession>
<dbReference type="EMBL" id="JAZGQO010000010">
    <property type="protein sequence ID" value="KAK6175414.1"/>
    <property type="molecule type" value="Genomic_DNA"/>
</dbReference>
<evidence type="ECO:0000313" key="7">
    <source>
        <dbReference type="Proteomes" id="UP001347796"/>
    </source>
</evidence>
<comment type="caution">
    <text evidence="6">The sequence shown here is derived from an EMBL/GenBank/DDBJ whole genome shotgun (WGS) entry which is preliminary data.</text>
</comment>
<dbReference type="InterPro" id="IPR020095">
    <property type="entry name" value="PsdUridine_synth_TruA_C"/>
</dbReference>
<dbReference type="HAMAP" id="MF_00171">
    <property type="entry name" value="TruA"/>
    <property type="match status" value="1"/>
</dbReference>
<feature type="domain" description="Pseudouridine synthase I TruA alpha/beta" evidence="5">
    <location>
        <begin position="169"/>
        <end position="286"/>
    </location>
</feature>
<reference evidence="6 7" key="1">
    <citation type="submission" date="2024-01" db="EMBL/GenBank/DDBJ databases">
        <title>The genome of the rayed Mediterranean limpet Patella caerulea (Linnaeus, 1758).</title>
        <authorList>
            <person name="Anh-Thu Weber A."/>
            <person name="Halstead-Nussloch G."/>
        </authorList>
    </citation>
    <scope>NUCLEOTIDE SEQUENCE [LARGE SCALE GENOMIC DNA]</scope>
    <source>
        <strain evidence="6">AATW-2023a</strain>
        <tissue evidence="6">Whole specimen</tissue>
    </source>
</reference>
<dbReference type="InterPro" id="IPR020094">
    <property type="entry name" value="TruA/RsuA/RluB/E/F_N"/>
</dbReference>
<evidence type="ECO:0000256" key="2">
    <source>
        <dbReference type="ARBA" id="ARBA00022694"/>
    </source>
</evidence>
<evidence type="ECO:0000259" key="5">
    <source>
        <dbReference type="Pfam" id="PF01416"/>
    </source>
</evidence>
<organism evidence="6 7">
    <name type="scientific">Patella caerulea</name>
    <name type="common">Rayed Mediterranean limpet</name>
    <dbReference type="NCBI Taxonomy" id="87958"/>
    <lineage>
        <taxon>Eukaryota</taxon>
        <taxon>Metazoa</taxon>
        <taxon>Spiralia</taxon>
        <taxon>Lophotrochozoa</taxon>
        <taxon>Mollusca</taxon>
        <taxon>Gastropoda</taxon>
        <taxon>Patellogastropoda</taxon>
        <taxon>Patelloidea</taxon>
        <taxon>Patellidae</taxon>
        <taxon>Patella</taxon>
    </lineage>
</organism>
<name>A0AAN8JJ37_PATCE</name>
<evidence type="ECO:0000256" key="1">
    <source>
        <dbReference type="ARBA" id="ARBA00009375"/>
    </source>
</evidence>
<dbReference type="EC" id="5.4.99.12" evidence="4"/>
<dbReference type="Gene3D" id="3.30.70.660">
    <property type="entry name" value="Pseudouridine synthase I, catalytic domain, C-terminal subdomain"/>
    <property type="match status" value="1"/>
</dbReference>
<dbReference type="Proteomes" id="UP001347796">
    <property type="component" value="Unassembled WGS sequence"/>
</dbReference>
<dbReference type="GO" id="GO:0160147">
    <property type="term" value="F:tRNA pseudouridine(38-40) synthase activity"/>
    <property type="evidence" value="ECO:0007669"/>
    <property type="project" value="UniProtKB-EC"/>
</dbReference>
<sequence>MGRFLLFLSYVGTKYSGIQIQKVGNLQRQDIKTVAGVLEKCLNNLEIRDKVKVRTSSRTDQGVHALINTVHIDILYKYGQEFEASNITSYLNKRLSRAGEYIRILKTVRVCDDFHSRYNAIGRSYLYRLAIPRSEDGGDDPKTLWCPMESDRLYFVKRPFNVEAFLKTAEILSGVHDFSAITVESQRRDGITHPYRNVTIGIRRGDMILQKEYSLKPNYDVWEMHFKSKSYLYKQIRRMIGCMVAVGRGKFQVQDIQKFLQDPKHLEDHKIESAPSCGLYLKDVHYKASDLVYWPNRDVDYELFLDEAYQNYSNDSGNQSIKSLKENHAFGDNDTEENKNTELSKCERASDLLKEETDQSCFSSLNSLTIDHLSETSCIDESETNLKHESETSLKCESETSLKCKSETSLKCESETSLKCEKETNFECESEIEEGKNVRITSGSS</sequence>